<evidence type="ECO:0000313" key="2">
    <source>
        <dbReference type="EMBL" id="MCU6790308.1"/>
    </source>
</evidence>
<comment type="caution">
    <text evidence="2">The sequence shown here is derived from an EMBL/GenBank/DDBJ whole genome shotgun (WGS) entry which is preliminary data.</text>
</comment>
<protein>
    <recommendedName>
        <fullName evidence="1">Transposase TnpC homeodomain domain-containing protein</fullName>
    </recommendedName>
</protein>
<name>A0ABT2U6R7_9FIRM</name>
<dbReference type="Proteomes" id="UP001652397">
    <property type="component" value="Unassembled WGS sequence"/>
</dbReference>
<dbReference type="EMBL" id="JAOQJE010000021">
    <property type="protein sequence ID" value="MCU6790308.1"/>
    <property type="molecule type" value="Genomic_DNA"/>
</dbReference>
<organism evidence="2 3">
    <name type="scientific">Agathobaculum ammoniilyticum</name>
    <dbReference type="NCBI Taxonomy" id="2981778"/>
    <lineage>
        <taxon>Bacteria</taxon>
        <taxon>Bacillati</taxon>
        <taxon>Bacillota</taxon>
        <taxon>Clostridia</taxon>
        <taxon>Eubacteriales</taxon>
        <taxon>Butyricicoccaceae</taxon>
        <taxon>Agathobaculum</taxon>
    </lineage>
</organism>
<evidence type="ECO:0000313" key="3">
    <source>
        <dbReference type="Proteomes" id="UP001652397"/>
    </source>
</evidence>
<reference evidence="2 3" key="1">
    <citation type="journal article" date="2021" name="ISME Commun">
        <title>Automated analysis of genomic sequences facilitates high-throughput and comprehensive description of bacteria.</title>
        <authorList>
            <person name="Hitch T.C.A."/>
        </authorList>
    </citation>
    <scope>NUCLEOTIDE SEQUENCE [LARGE SCALE GENOMIC DNA]</scope>
    <source>
        <strain evidence="2 3">Sanger_34</strain>
    </source>
</reference>
<evidence type="ECO:0000259" key="1">
    <source>
        <dbReference type="Pfam" id="PF13007"/>
    </source>
</evidence>
<sequence length="173" mass="19751">MIIDTRTTEAEVKPTISRAEYDAVVAENAELRRRLDFIMGQVRPLKHKTFGSSSERAIEELIGQISFIFNAAEAWKPEEKDLSESTTVAEHARKKRSNNLDSILPENIKVEVVEHGIPKEDRVCDVCGTIMERTGKEVTRRSSCTPPLLRSARVYIIHTHARDAKLRQRKRRA</sequence>
<dbReference type="InterPro" id="IPR024463">
    <property type="entry name" value="Transposase_TnpC_homeodom"/>
</dbReference>
<keyword evidence="3" id="KW-1185">Reference proteome</keyword>
<accession>A0ABT2U6R7</accession>
<gene>
    <name evidence="2" type="ORF">OCV66_14625</name>
</gene>
<dbReference type="Pfam" id="PF13007">
    <property type="entry name" value="LZ_Tnp_IS66"/>
    <property type="match status" value="1"/>
</dbReference>
<proteinExistence type="predicted"/>
<feature type="domain" description="Transposase TnpC homeodomain" evidence="1">
    <location>
        <begin position="40"/>
        <end position="112"/>
    </location>
</feature>